<dbReference type="Proteomes" id="UP001166585">
    <property type="component" value="Unassembled WGS sequence"/>
</dbReference>
<dbReference type="SUPFAM" id="SSF51735">
    <property type="entry name" value="NAD(P)-binding Rossmann-fold domains"/>
    <property type="match status" value="1"/>
</dbReference>
<proteinExistence type="predicted"/>
<dbReference type="EMBL" id="JAHCQH010000015">
    <property type="protein sequence ID" value="MBS9477265.1"/>
    <property type="molecule type" value="Genomic_DNA"/>
</dbReference>
<dbReference type="InterPro" id="IPR036291">
    <property type="entry name" value="NAD(P)-bd_dom_sf"/>
</dbReference>
<protein>
    <submittedName>
        <fullName evidence="2">NAD-dependent dehydratase</fullName>
    </submittedName>
</protein>
<keyword evidence="1" id="KW-0520">NAD</keyword>
<gene>
    <name evidence="2" type="ORF">KIP89_09115</name>
</gene>
<reference evidence="2" key="1">
    <citation type="submission" date="2021-05" db="EMBL/GenBank/DDBJ databases">
        <authorList>
            <person name="Sun Q."/>
            <person name="Inoue M."/>
        </authorList>
    </citation>
    <scope>NUCLEOTIDE SEQUENCE</scope>
    <source>
        <strain evidence="2">VKM B-3255</strain>
    </source>
</reference>
<accession>A0ABS5R6G1</accession>
<comment type="caution">
    <text evidence="2">The sequence shown here is derived from an EMBL/GenBank/DDBJ whole genome shotgun (WGS) entry which is preliminary data.</text>
</comment>
<dbReference type="Gene3D" id="3.40.50.720">
    <property type="entry name" value="NAD(P)-binding Rossmann-like Domain"/>
    <property type="match status" value="1"/>
</dbReference>
<name>A0ABS5R6G1_9HYPH</name>
<organism evidence="2 3">
    <name type="scientific">Ancylobacter radicis</name>
    <dbReference type="NCBI Taxonomy" id="2836179"/>
    <lineage>
        <taxon>Bacteria</taxon>
        <taxon>Pseudomonadati</taxon>
        <taxon>Pseudomonadota</taxon>
        <taxon>Alphaproteobacteria</taxon>
        <taxon>Hyphomicrobiales</taxon>
        <taxon>Xanthobacteraceae</taxon>
        <taxon>Ancylobacter</taxon>
    </lineage>
</organism>
<sequence length="289" mass="30154">MTTLLCLGYGYCARHFVARHGQSFARIIGTARTARAEPSVTMIGFDGTPTPELRAALEEADVVLASAAPGEAGDPFLGPLGPVFAGARGRGPLIYLSTIGVHGDSGGAWIDEDAPLDAEAPRARRRVAAEAAWREVGHAAGRPVAVLRLGGIYGPGRNALLDIRAGTARCIERAGQVFNRIHVADIAGAIAAAAMSGLDGVVNVVDDEPSPSCAPVRFAAGLLGVEPPEAVPFEIAAATMSPMALSFWADNRRVRNERLHRLIDGALLYPTYRAGLTALFQGGEGRAEG</sequence>
<evidence type="ECO:0000313" key="3">
    <source>
        <dbReference type="Proteomes" id="UP001166585"/>
    </source>
</evidence>
<keyword evidence="3" id="KW-1185">Reference proteome</keyword>
<evidence type="ECO:0000256" key="1">
    <source>
        <dbReference type="ARBA" id="ARBA00023027"/>
    </source>
</evidence>
<dbReference type="RefSeq" id="WP_213755052.1">
    <property type="nucleotide sequence ID" value="NZ_JAHCQH010000015.1"/>
</dbReference>
<evidence type="ECO:0000313" key="2">
    <source>
        <dbReference type="EMBL" id="MBS9477265.1"/>
    </source>
</evidence>
<dbReference type="PANTHER" id="PTHR43574">
    <property type="entry name" value="EPIMERASE-RELATED"/>
    <property type="match status" value="1"/>
</dbReference>